<dbReference type="InterPro" id="IPR003188">
    <property type="entry name" value="PTS_IIA_lac/cel"/>
</dbReference>
<sequence>MDEMETICFQIISNAGTARSLIVEALQEARDGNFDQVQNKFDEANKYFTEAHKVHASLIQQEAKGDGVPFSLLFMHAEDQLMSTETIKHMAKEMIHLYERV</sequence>
<evidence type="ECO:0000256" key="3">
    <source>
        <dbReference type="ARBA" id="ARBA00022679"/>
    </source>
</evidence>
<dbReference type="Pfam" id="PF02255">
    <property type="entry name" value="PTS_IIA"/>
    <property type="match status" value="1"/>
</dbReference>
<proteinExistence type="predicted"/>
<evidence type="ECO:0000256" key="1">
    <source>
        <dbReference type="ARBA" id="ARBA00022448"/>
    </source>
</evidence>
<dbReference type="SUPFAM" id="SSF46973">
    <property type="entry name" value="Enzyme IIa from lactose specific PTS, IIa-lac"/>
    <property type="match status" value="1"/>
</dbReference>
<protein>
    <submittedName>
        <fullName evidence="6">PTS lactose/cellobiose transporter subunit IIA</fullName>
    </submittedName>
</protein>
<dbReference type="CDD" id="cd00215">
    <property type="entry name" value="PTS_IIA_lac"/>
    <property type="match status" value="1"/>
</dbReference>
<organism evidence="6 7">
    <name type="scientific">Tigheibacillus jepli</name>
    <dbReference type="NCBI Taxonomy" id="3035914"/>
    <lineage>
        <taxon>Bacteria</taxon>
        <taxon>Bacillati</taxon>
        <taxon>Bacillota</taxon>
        <taxon>Bacilli</taxon>
        <taxon>Bacillales</taxon>
        <taxon>Bacillaceae</taxon>
        <taxon>Tigheibacillus</taxon>
    </lineage>
</organism>
<dbReference type="Proteomes" id="UP001228376">
    <property type="component" value="Unassembled WGS sequence"/>
</dbReference>
<accession>A0ABU5CJJ9</accession>
<keyword evidence="7" id="KW-1185">Reference proteome</keyword>
<dbReference type="PIRSF" id="PIRSF000699">
    <property type="entry name" value="PTS_IILac_III"/>
    <property type="match status" value="1"/>
</dbReference>
<dbReference type="InterPro" id="IPR036542">
    <property type="entry name" value="PTS_IIA_lac/cel_sf"/>
</dbReference>
<keyword evidence="2" id="KW-0762">Sugar transport</keyword>
<gene>
    <name evidence="6" type="ORF">P5G51_014985</name>
</gene>
<dbReference type="Gene3D" id="1.20.58.80">
    <property type="entry name" value="Phosphotransferase system, lactose/cellobiose-type IIA subunit"/>
    <property type="match status" value="1"/>
</dbReference>
<dbReference type="EMBL" id="JAROCA020000002">
    <property type="protein sequence ID" value="MDY0406494.1"/>
    <property type="molecule type" value="Genomic_DNA"/>
</dbReference>
<evidence type="ECO:0000256" key="5">
    <source>
        <dbReference type="PROSITE-ProRule" id="PRU00418"/>
    </source>
</evidence>
<dbReference type="PROSITE" id="PS51095">
    <property type="entry name" value="PTS_EIIA_TYPE_3"/>
    <property type="match status" value="1"/>
</dbReference>
<name>A0ABU5CJJ9_9BACI</name>
<keyword evidence="4" id="KW-0598">Phosphotransferase system</keyword>
<evidence type="ECO:0000256" key="2">
    <source>
        <dbReference type="ARBA" id="ARBA00022597"/>
    </source>
</evidence>
<keyword evidence="3" id="KW-0808">Transferase</keyword>
<evidence type="ECO:0000256" key="4">
    <source>
        <dbReference type="ARBA" id="ARBA00022683"/>
    </source>
</evidence>
<evidence type="ECO:0000313" key="7">
    <source>
        <dbReference type="Proteomes" id="UP001228376"/>
    </source>
</evidence>
<reference evidence="6 7" key="1">
    <citation type="submission" date="2023-10" db="EMBL/GenBank/DDBJ databases">
        <title>179-bfca-hs.</title>
        <authorList>
            <person name="Miliotis G."/>
            <person name="Sengupta P."/>
            <person name="Hameed A."/>
            <person name="Chuvochina M."/>
            <person name="Mcdonagh F."/>
            <person name="Simpson A.C."/>
            <person name="Singh N.K."/>
            <person name="Rekha P.D."/>
            <person name="Raman K."/>
            <person name="Hugenholtz P."/>
            <person name="Venkateswaran K."/>
        </authorList>
    </citation>
    <scope>NUCLEOTIDE SEQUENCE [LARGE SCALE GENOMIC DNA]</scope>
    <source>
        <strain evidence="6 7">179-BFC-A-HS</strain>
    </source>
</reference>
<dbReference type="PANTHER" id="PTHR34382:SF10">
    <property type="entry name" value="PTS SYSTEM OLIGO-BETA-MANNOSIDE-SPECIFIC EIIA COMPONENT"/>
    <property type="match status" value="1"/>
</dbReference>
<comment type="caution">
    <text evidence="6">The sequence shown here is derived from an EMBL/GenBank/DDBJ whole genome shotgun (WGS) entry which is preliminary data.</text>
</comment>
<evidence type="ECO:0000313" key="6">
    <source>
        <dbReference type="EMBL" id="MDY0406494.1"/>
    </source>
</evidence>
<feature type="modified residue" description="Phosphohistidine; by HPr" evidence="5">
    <location>
        <position position="76"/>
    </location>
</feature>
<dbReference type="RefSeq" id="WP_306066601.1">
    <property type="nucleotide sequence ID" value="NZ_JAROCA020000002.1"/>
</dbReference>
<keyword evidence="1" id="KW-0813">Transport</keyword>
<dbReference type="PANTHER" id="PTHR34382">
    <property type="entry name" value="PTS SYSTEM N,N'-DIACETYLCHITOBIOSE-SPECIFIC EIIA COMPONENT"/>
    <property type="match status" value="1"/>
</dbReference>